<dbReference type="InterPro" id="IPR051455">
    <property type="entry name" value="Bact_solute-bind_prot3"/>
</dbReference>
<dbReference type="RefSeq" id="WP_182561438.1">
    <property type="nucleotide sequence ID" value="NZ_JACGWT010000006.1"/>
</dbReference>
<dbReference type="SMART" id="SM00062">
    <property type="entry name" value="PBPb"/>
    <property type="match status" value="1"/>
</dbReference>
<dbReference type="Pfam" id="PF00497">
    <property type="entry name" value="SBP_bac_3"/>
    <property type="match status" value="1"/>
</dbReference>
<dbReference type="GO" id="GO:0006865">
    <property type="term" value="P:amino acid transport"/>
    <property type="evidence" value="ECO:0007669"/>
    <property type="project" value="TreeGrafter"/>
</dbReference>
<dbReference type="InterPro" id="IPR001638">
    <property type="entry name" value="Solute-binding_3/MltF_N"/>
</dbReference>
<feature type="domain" description="Solute-binding protein family 3/N-terminal" evidence="4">
    <location>
        <begin position="80"/>
        <end position="302"/>
    </location>
</feature>
<evidence type="ECO:0000256" key="2">
    <source>
        <dbReference type="ARBA" id="ARBA00022448"/>
    </source>
</evidence>
<gene>
    <name evidence="5" type="ORF">FHX74_003462</name>
</gene>
<dbReference type="AlphaFoldDB" id="A0A7W3IV50"/>
<dbReference type="CDD" id="cd13690">
    <property type="entry name" value="PBP2_GluB"/>
    <property type="match status" value="1"/>
</dbReference>
<evidence type="ECO:0000256" key="3">
    <source>
        <dbReference type="ARBA" id="ARBA00022729"/>
    </source>
</evidence>
<dbReference type="EMBL" id="JACGWT010000006">
    <property type="protein sequence ID" value="MBA8795821.1"/>
    <property type="molecule type" value="Genomic_DNA"/>
</dbReference>
<organism evidence="5 6">
    <name type="scientific">Microlunatus kandeliicorticis</name>
    <dbReference type="NCBI Taxonomy" id="1759536"/>
    <lineage>
        <taxon>Bacteria</taxon>
        <taxon>Bacillati</taxon>
        <taxon>Actinomycetota</taxon>
        <taxon>Actinomycetes</taxon>
        <taxon>Propionibacteriales</taxon>
        <taxon>Propionibacteriaceae</taxon>
        <taxon>Microlunatus</taxon>
    </lineage>
</organism>
<evidence type="ECO:0000256" key="1">
    <source>
        <dbReference type="ARBA" id="ARBA00010333"/>
    </source>
</evidence>
<sequence length="314" mass="32831">MSDAILPSFGRRKALGYGLGALGVAVGLSACSGGKTSEKLSGGSSSSNNAFDDLIANGETGDASVISASAWASKIKSAGTLRWGGTDAGPLFSLLDPTTGKIRGFDAGIVQLLAKYIIGEPKFALTQTTVDTRETLIQNGSVDVVVATYSITPERAKKVNFAGPYYASGTAIMVMADNNDITKVEDLVGKKVITESNSTAILALQQKVPSVKPILFTENAQCVAALKQGRGDAFVLDQSILLSTAVKDNTVKVVGEPFSTDDYGIGCTRESDDAKNFINAWLKKMEAAGTWKKLHDLTVGTVLKSNSQPPAIAS</sequence>
<proteinExistence type="inferred from homology"/>
<keyword evidence="6" id="KW-1185">Reference proteome</keyword>
<accession>A0A7W3IV50</accession>
<keyword evidence="3" id="KW-0732">Signal</keyword>
<dbReference type="GO" id="GO:0005576">
    <property type="term" value="C:extracellular region"/>
    <property type="evidence" value="ECO:0007669"/>
    <property type="project" value="TreeGrafter"/>
</dbReference>
<dbReference type="GO" id="GO:0030288">
    <property type="term" value="C:outer membrane-bounded periplasmic space"/>
    <property type="evidence" value="ECO:0007669"/>
    <property type="project" value="TreeGrafter"/>
</dbReference>
<dbReference type="PANTHER" id="PTHR30085:SF6">
    <property type="entry name" value="ABC TRANSPORTER GLUTAMINE-BINDING PROTEIN GLNH"/>
    <property type="match status" value="1"/>
</dbReference>
<comment type="caution">
    <text evidence="5">The sequence shown here is derived from an EMBL/GenBank/DDBJ whole genome shotgun (WGS) entry which is preliminary data.</text>
</comment>
<dbReference type="Proteomes" id="UP000523079">
    <property type="component" value="Unassembled WGS sequence"/>
</dbReference>
<name>A0A7W3IV50_9ACTN</name>
<dbReference type="PANTHER" id="PTHR30085">
    <property type="entry name" value="AMINO ACID ABC TRANSPORTER PERMEASE"/>
    <property type="match status" value="1"/>
</dbReference>
<evidence type="ECO:0000259" key="4">
    <source>
        <dbReference type="SMART" id="SM00062"/>
    </source>
</evidence>
<dbReference type="SUPFAM" id="SSF53850">
    <property type="entry name" value="Periplasmic binding protein-like II"/>
    <property type="match status" value="1"/>
</dbReference>
<comment type="similarity">
    <text evidence="1">Belongs to the bacterial solute-binding protein 3 family.</text>
</comment>
<evidence type="ECO:0000313" key="6">
    <source>
        <dbReference type="Proteomes" id="UP000523079"/>
    </source>
</evidence>
<protein>
    <submittedName>
        <fullName evidence="5">Glutamate transport system substrate-binding protein</fullName>
    </submittedName>
</protein>
<dbReference type="Gene3D" id="3.40.190.10">
    <property type="entry name" value="Periplasmic binding protein-like II"/>
    <property type="match status" value="2"/>
</dbReference>
<reference evidence="5 6" key="1">
    <citation type="submission" date="2020-07" db="EMBL/GenBank/DDBJ databases">
        <title>Sequencing the genomes of 1000 actinobacteria strains.</title>
        <authorList>
            <person name="Klenk H.-P."/>
        </authorList>
    </citation>
    <scope>NUCLEOTIDE SEQUENCE [LARGE SCALE GENOMIC DNA]</scope>
    <source>
        <strain evidence="5 6">DSM 100723</strain>
    </source>
</reference>
<evidence type="ECO:0000313" key="5">
    <source>
        <dbReference type="EMBL" id="MBA8795821.1"/>
    </source>
</evidence>
<keyword evidence="2" id="KW-0813">Transport</keyword>